<dbReference type="CDD" id="cd13580">
    <property type="entry name" value="PBP2_AlgQ_like_1"/>
    <property type="match status" value="1"/>
</dbReference>
<dbReference type="AlphaFoldDB" id="A0A7X3K1D9"/>
<evidence type="ECO:0000313" key="2">
    <source>
        <dbReference type="Proteomes" id="UP000490800"/>
    </source>
</evidence>
<dbReference type="RefSeq" id="WP_157338442.1">
    <property type="nucleotide sequence ID" value="NZ_RHLK01000017.1"/>
</dbReference>
<evidence type="ECO:0000313" key="1">
    <source>
        <dbReference type="EMBL" id="MVP02020.1"/>
    </source>
</evidence>
<reference evidence="1 2" key="1">
    <citation type="journal article" date="2019" name="Microorganisms">
        <title>Paenibacillus lutrae sp. nov., A Chitinolytic Species Isolated from A River Otter in Castril Natural Park, Granada, Spain.</title>
        <authorList>
            <person name="Rodriguez M."/>
            <person name="Reina J.C."/>
            <person name="Bejar V."/>
            <person name="Llamas I."/>
        </authorList>
    </citation>
    <scope>NUCLEOTIDE SEQUENCE [LARGE SCALE GENOMIC DNA]</scope>
    <source>
        <strain evidence="1 2">N10</strain>
    </source>
</reference>
<dbReference type="SUPFAM" id="SSF53850">
    <property type="entry name" value="Periplasmic binding protein-like II"/>
    <property type="match status" value="1"/>
</dbReference>
<dbReference type="InterPro" id="IPR050490">
    <property type="entry name" value="Bact_solute-bd_prot1"/>
</dbReference>
<comment type="caution">
    <text evidence="1">The sequence shown here is derived from an EMBL/GenBank/DDBJ whole genome shotgun (WGS) entry which is preliminary data.</text>
</comment>
<dbReference type="EMBL" id="RHLK01000017">
    <property type="protein sequence ID" value="MVP02020.1"/>
    <property type="molecule type" value="Genomic_DNA"/>
</dbReference>
<organism evidence="1 2">
    <name type="scientific">Paenibacillus lutrae</name>
    <dbReference type="NCBI Taxonomy" id="2078573"/>
    <lineage>
        <taxon>Bacteria</taxon>
        <taxon>Bacillati</taxon>
        <taxon>Bacillota</taxon>
        <taxon>Bacilli</taxon>
        <taxon>Bacillales</taxon>
        <taxon>Paenibacillaceae</taxon>
        <taxon>Paenibacillus</taxon>
    </lineage>
</organism>
<dbReference type="PANTHER" id="PTHR43649:SF12">
    <property type="entry name" value="DIACETYLCHITOBIOSE BINDING PROTEIN DASA"/>
    <property type="match status" value="1"/>
</dbReference>
<name>A0A7X3K1D9_9BACL</name>
<dbReference type="Proteomes" id="UP000490800">
    <property type="component" value="Unassembled WGS sequence"/>
</dbReference>
<keyword evidence="2" id="KW-1185">Reference proteome</keyword>
<protein>
    <submittedName>
        <fullName evidence="1">Extracellular solute-binding protein</fullName>
    </submittedName>
</protein>
<dbReference type="OrthoDB" id="9787283at2"/>
<accession>A0A7X3K1D9</accession>
<proteinExistence type="predicted"/>
<gene>
    <name evidence="1" type="ORF">EDM21_21305</name>
</gene>
<dbReference type="PANTHER" id="PTHR43649">
    <property type="entry name" value="ARABINOSE-BINDING PROTEIN-RELATED"/>
    <property type="match status" value="1"/>
</dbReference>
<sequence length="514" mass="58707">MINIFSRSSHQPLKGLCVTALFLLLTGCINSDGLFQTEKPGTQEHTGAESRISIVINDLGLTFPAGLDENNNPYLSYIEEHTKLDVQITIPPKDVYEEKLNVIMASGSTPDMINYSEQVWMNNYAKQDKLMPLDDLIDRFGPDLKKNIPKEAWDRVTVEGKIYAIPSLNTVKGLELMYVRQDWLDRLGLKPPVTLDEYYEVIRAFTQDDPDGNGIDDTIGLTFSDSLGRSAPFFGAFGIQLDQWMDRYGELVYSSTLPETKEALAFLNKLYKEKLLDTEFPLNRYNSMIDKIISGKVGLFSATWYDTRGPIAANKKRDPRAVWIPLPYPVGPYGDKGVYATELIRSYNVIPVQSKQAEDVIRFLNFMAGDGYRDLKLGFENEVWRMENGKMITDFVEHDKHLYRGMYQSLIDLEKPDISKQRLDSLGDFQLYENLMRIEDNLIPNAFYGSPTPAMSKYVQKQKELREKFVLMIMGVKPLDQFGGVVEQWMKEGGDEMTQEVNEWYRAPGRAQGD</sequence>
<dbReference type="PROSITE" id="PS51257">
    <property type="entry name" value="PROKAR_LIPOPROTEIN"/>
    <property type="match status" value="1"/>
</dbReference>
<dbReference type="InterPro" id="IPR006059">
    <property type="entry name" value="SBP"/>
</dbReference>
<dbReference type="Gene3D" id="3.40.190.10">
    <property type="entry name" value="Periplasmic binding protein-like II"/>
    <property type="match status" value="2"/>
</dbReference>
<dbReference type="Pfam" id="PF01547">
    <property type="entry name" value="SBP_bac_1"/>
    <property type="match status" value="1"/>
</dbReference>